<dbReference type="RefSeq" id="WP_023402016.1">
    <property type="nucleotide sequence ID" value="NZ_AUSV01000134.1"/>
</dbReference>
<dbReference type="GeneID" id="29919231"/>
<proteinExistence type="predicted"/>
<sequence length="400" mass="46240">MSNLVNYEFPPPRSWEQFEELCADLFEYMWNAPNLVRHGRAGQAQQGVDIVSARGGIYPVGLQCKKKSKWPVSRLTEKEVKKEIAAAETFEPALKEYYILTTAPADAKIEKFIRQYNKQTKSFSVIVLFWSEIVRKVSMCPEVAAKHFPLASNGTEHTPLLASWGTKNGLLRSTGKEWILSANEAVEDLKDHPNGRIAIAQDESKKLKQKLSRLQYQTETNAEIRQKKLKIRRKLRVMGNREADIQSTIKFIFSHDTLRFYLFERDESDLQAAVVFKALIESRLLSSEIKQTDQKIRLRPPSPEKLAGPFIEHSVAQSDIAINIPYPDYEKLMEKEVSFYKHYGNHMCKVVSELPKEIRWKYALPALIKRIERIMSEDKKSIDELEMAGYLDLHAWTYQE</sequence>
<dbReference type="Proteomes" id="UP000017820">
    <property type="component" value="Unassembled WGS sequence"/>
</dbReference>
<dbReference type="InterPro" id="IPR011335">
    <property type="entry name" value="Restrct_endonuc-II-like"/>
</dbReference>
<reference evidence="2" key="1">
    <citation type="journal article" date="2014" name="Nat. Chem. Biol.">
        <title>Biosynthesis of polybrominated aromatic organic compounds by marine bacteria.</title>
        <authorList>
            <person name="Agarwal V."/>
            <person name="El Gamal A.A."/>
            <person name="Yamanaka K."/>
            <person name="Poth D."/>
            <person name="Kersten R.D."/>
            <person name="Schorn M."/>
            <person name="Allen E.E."/>
            <person name="Moore B.S."/>
        </authorList>
    </citation>
    <scope>NUCLEOTIDE SEQUENCE [LARGE SCALE GENOMIC DNA]</scope>
    <source>
        <strain evidence="2">2ta16</strain>
    </source>
</reference>
<gene>
    <name evidence="1" type="ORF">PL2TA16_01763</name>
</gene>
<dbReference type="AlphaFoldDB" id="V4HRW0"/>
<evidence type="ECO:0000313" key="1">
    <source>
        <dbReference type="EMBL" id="ESP90659.1"/>
    </source>
</evidence>
<comment type="caution">
    <text evidence="1">The sequence shown here is derived from an EMBL/GenBank/DDBJ whole genome shotgun (WGS) entry which is preliminary data.</text>
</comment>
<accession>V4HRW0</accession>
<evidence type="ECO:0000313" key="2">
    <source>
        <dbReference type="Proteomes" id="UP000017820"/>
    </source>
</evidence>
<protein>
    <submittedName>
        <fullName evidence="1">Uncharacterized protein</fullName>
    </submittedName>
</protein>
<dbReference type="PATRIC" id="fig|1353533.3.peg.5197"/>
<dbReference type="EMBL" id="AUSV01000134">
    <property type="protein sequence ID" value="ESP90659.1"/>
    <property type="molecule type" value="Genomic_DNA"/>
</dbReference>
<name>V4HRW0_PSEL2</name>
<organism evidence="1 2">
    <name type="scientific">Pseudoalteromonas luteoviolacea (strain 2ta16)</name>
    <dbReference type="NCBI Taxonomy" id="1353533"/>
    <lineage>
        <taxon>Bacteria</taxon>
        <taxon>Pseudomonadati</taxon>
        <taxon>Pseudomonadota</taxon>
        <taxon>Gammaproteobacteria</taxon>
        <taxon>Alteromonadales</taxon>
        <taxon>Pseudoalteromonadaceae</taxon>
        <taxon>Pseudoalteromonas</taxon>
    </lineage>
</organism>
<dbReference type="SUPFAM" id="SSF52980">
    <property type="entry name" value="Restriction endonuclease-like"/>
    <property type="match status" value="1"/>
</dbReference>